<protein>
    <submittedName>
        <fullName evidence="2">Uncharacterized protein</fullName>
    </submittedName>
</protein>
<evidence type="ECO:0000313" key="2">
    <source>
        <dbReference type="EMBL" id="KAJ7629567.1"/>
    </source>
</evidence>
<name>A0AAD7BSU7_MYCRO</name>
<evidence type="ECO:0000256" key="1">
    <source>
        <dbReference type="SAM" id="Phobius"/>
    </source>
</evidence>
<keyword evidence="1" id="KW-1133">Transmembrane helix</keyword>
<dbReference type="EMBL" id="JARKIE010000541">
    <property type="protein sequence ID" value="KAJ7629567.1"/>
    <property type="molecule type" value="Genomic_DNA"/>
</dbReference>
<sequence>MTSLTATSGAMEIGTLVATFLFGLVTAQVYVYFHQCSNDPWGLKFLVGLVWSLDLGHTVAISKAIYAITITRYGRPDLIGVLPHSLDVSIIIRMVCVSAYKFSKTLRLPILCISLSLIRLAGSLGLSVIAFRRLPLPEFEARVGWLITAILVVGLTVDLILTVTLCYYLRYWRNGGFGRYS</sequence>
<proteinExistence type="predicted"/>
<organism evidence="2 3">
    <name type="scientific">Mycena rosella</name>
    <name type="common">Pink bonnet</name>
    <name type="synonym">Agaricus rosellus</name>
    <dbReference type="NCBI Taxonomy" id="1033263"/>
    <lineage>
        <taxon>Eukaryota</taxon>
        <taxon>Fungi</taxon>
        <taxon>Dikarya</taxon>
        <taxon>Basidiomycota</taxon>
        <taxon>Agaricomycotina</taxon>
        <taxon>Agaricomycetes</taxon>
        <taxon>Agaricomycetidae</taxon>
        <taxon>Agaricales</taxon>
        <taxon>Marasmiineae</taxon>
        <taxon>Mycenaceae</taxon>
        <taxon>Mycena</taxon>
    </lineage>
</organism>
<keyword evidence="1" id="KW-0812">Transmembrane</keyword>
<dbReference type="Proteomes" id="UP001221757">
    <property type="component" value="Unassembled WGS sequence"/>
</dbReference>
<dbReference type="PANTHER" id="PTHR40465">
    <property type="entry name" value="CHROMOSOME 1, WHOLE GENOME SHOTGUN SEQUENCE"/>
    <property type="match status" value="1"/>
</dbReference>
<dbReference type="AlphaFoldDB" id="A0AAD7BSU7"/>
<keyword evidence="3" id="KW-1185">Reference proteome</keyword>
<feature type="transmembrane region" description="Helical" evidence="1">
    <location>
        <begin position="108"/>
        <end position="131"/>
    </location>
</feature>
<feature type="transmembrane region" description="Helical" evidence="1">
    <location>
        <begin position="143"/>
        <end position="169"/>
    </location>
</feature>
<keyword evidence="1" id="KW-0472">Membrane</keyword>
<feature type="transmembrane region" description="Helical" evidence="1">
    <location>
        <begin position="13"/>
        <end position="33"/>
    </location>
</feature>
<feature type="transmembrane region" description="Helical" evidence="1">
    <location>
        <begin position="45"/>
        <end position="66"/>
    </location>
</feature>
<dbReference type="PANTHER" id="PTHR40465:SF1">
    <property type="entry name" value="DUF6534 DOMAIN-CONTAINING PROTEIN"/>
    <property type="match status" value="1"/>
</dbReference>
<gene>
    <name evidence="2" type="ORF">B0H17DRAFT_962830</name>
</gene>
<accession>A0AAD7BSU7</accession>
<reference evidence="2" key="1">
    <citation type="submission" date="2023-03" db="EMBL/GenBank/DDBJ databases">
        <title>Massive genome expansion in bonnet fungi (Mycena s.s.) driven by repeated elements and novel gene families across ecological guilds.</title>
        <authorList>
            <consortium name="Lawrence Berkeley National Laboratory"/>
            <person name="Harder C.B."/>
            <person name="Miyauchi S."/>
            <person name="Viragh M."/>
            <person name="Kuo A."/>
            <person name="Thoen E."/>
            <person name="Andreopoulos B."/>
            <person name="Lu D."/>
            <person name="Skrede I."/>
            <person name="Drula E."/>
            <person name="Henrissat B."/>
            <person name="Morin E."/>
            <person name="Kohler A."/>
            <person name="Barry K."/>
            <person name="LaButti K."/>
            <person name="Morin E."/>
            <person name="Salamov A."/>
            <person name="Lipzen A."/>
            <person name="Mereny Z."/>
            <person name="Hegedus B."/>
            <person name="Baldrian P."/>
            <person name="Stursova M."/>
            <person name="Weitz H."/>
            <person name="Taylor A."/>
            <person name="Grigoriev I.V."/>
            <person name="Nagy L.G."/>
            <person name="Martin F."/>
            <person name="Kauserud H."/>
        </authorList>
    </citation>
    <scope>NUCLEOTIDE SEQUENCE</scope>
    <source>
        <strain evidence="2">CBHHK067</strain>
    </source>
</reference>
<evidence type="ECO:0000313" key="3">
    <source>
        <dbReference type="Proteomes" id="UP001221757"/>
    </source>
</evidence>
<comment type="caution">
    <text evidence="2">The sequence shown here is derived from an EMBL/GenBank/DDBJ whole genome shotgun (WGS) entry which is preliminary data.</text>
</comment>